<dbReference type="PANTHER" id="PTHR38009">
    <property type="entry name" value="CONSERVED HYPOTHETICAL PHAGE TAIL PROTEIN"/>
    <property type="match status" value="1"/>
</dbReference>
<proteinExistence type="predicted"/>
<sequence length="154" mass="16851">MPREVPYPNFNFTVSFDPALEDDPFGGFSDVSGLMTELTVAEYRNGNDRENHVRKIQGVHKVGDVTLKRGLIDSASIWKWMESARVDGPAAKRTVTIKMRDESGKNDVQTWTLLRVLPLKWTGPTLAGKGGGDVATEELVLSCEGLVYGVPGTA</sequence>
<dbReference type="PANTHER" id="PTHR38009:SF1">
    <property type="entry name" value="CONSERVED HYPOTHETICAL PHAGE TAIL PROTEIN"/>
    <property type="match status" value="1"/>
</dbReference>
<gene>
    <name evidence="1" type="ORF">SOCE836_096960</name>
</gene>
<dbReference type="InterPro" id="IPR010667">
    <property type="entry name" value="Phage_T4_Gp19"/>
</dbReference>
<dbReference type="GO" id="GO:0005198">
    <property type="term" value="F:structural molecule activity"/>
    <property type="evidence" value="ECO:0007669"/>
    <property type="project" value="InterPro"/>
</dbReference>
<dbReference type="EMBL" id="CP012672">
    <property type="protein sequence ID" value="AUX37471.1"/>
    <property type="molecule type" value="Genomic_DNA"/>
</dbReference>
<accession>A0A4P2R4C6</accession>
<reference evidence="1 2" key="1">
    <citation type="submission" date="2015-09" db="EMBL/GenBank/DDBJ databases">
        <title>Sorangium comparison.</title>
        <authorList>
            <person name="Zaburannyi N."/>
            <person name="Bunk B."/>
            <person name="Overmann J."/>
            <person name="Mueller R."/>
        </authorList>
    </citation>
    <scope>NUCLEOTIDE SEQUENCE [LARGE SCALE GENOMIC DNA]</scope>
    <source>
        <strain evidence="1 2">So ce836</strain>
    </source>
</reference>
<evidence type="ECO:0000313" key="2">
    <source>
        <dbReference type="Proteomes" id="UP000295497"/>
    </source>
</evidence>
<dbReference type="InterPro" id="IPR011747">
    <property type="entry name" value="CHP02241"/>
</dbReference>
<dbReference type="AlphaFoldDB" id="A0A4P2R4C6"/>
<organism evidence="1 2">
    <name type="scientific">Sorangium cellulosum</name>
    <name type="common">Polyangium cellulosum</name>
    <dbReference type="NCBI Taxonomy" id="56"/>
    <lineage>
        <taxon>Bacteria</taxon>
        <taxon>Pseudomonadati</taxon>
        <taxon>Myxococcota</taxon>
        <taxon>Polyangia</taxon>
        <taxon>Polyangiales</taxon>
        <taxon>Polyangiaceae</taxon>
        <taxon>Sorangium</taxon>
    </lineage>
</organism>
<dbReference type="Pfam" id="PF06841">
    <property type="entry name" value="Phage_T4_gp19"/>
    <property type="match status" value="1"/>
</dbReference>
<dbReference type="RefSeq" id="WP_129580097.1">
    <property type="nucleotide sequence ID" value="NZ_CP012672.1"/>
</dbReference>
<dbReference type="Proteomes" id="UP000295497">
    <property type="component" value="Chromosome"/>
</dbReference>
<protein>
    <submittedName>
        <fullName evidence="1">Tail protein</fullName>
    </submittedName>
</protein>
<dbReference type="NCBIfam" id="TIGR02241">
    <property type="entry name" value="conserved hypothetical phage tail region protein"/>
    <property type="match status" value="1"/>
</dbReference>
<name>A0A4P2R4C6_SORCE</name>
<evidence type="ECO:0000313" key="1">
    <source>
        <dbReference type="EMBL" id="AUX37471.1"/>
    </source>
</evidence>